<evidence type="ECO:0000256" key="1">
    <source>
        <dbReference type="ARBA" id="ARBA00022679"/>
    </source>
</evidence>
<keyword evidence="1" id="KW-0808">Transferase</keyword>
<dbReference type="GO" id="GO:0032259">
    <property type="term" value="P:methylation"/>
    <property type="evidence" value="ECO:0007669"/>
    <property type="project" value="UniProtKB-KW"/>
</dbReference>
<dbReference type="Proteomes" id="UP000749471">
    <property type="component" value="Unassembled WGS sequence"/>
</dbReference>
<dbReference type="Pfam" id="PF13649">
    <property type="entry name" value="Methyltransf_25"/>
    <property type="match status" value="1"/>
</dbReference>
<organism evidence="3 4">
    <name type="scientific">Tissierella simiarum</name>
    <dbReference type="NCBI Taxonomy" id="2841534"/>
    <lineage>
        <taxon>Bacteria</taxon>
        <taxon>Bacillati</taxon>
        <taxon>Bacillota</taxon>
        <taxon>Tissierellia</taxon>
        <taxon>Tissierellales</taxon>
        <taxon>Tissierellaceae</taxon>
        <taxon>Tissierella</taxon>
    </lineage>
</organism>
<gene>
    <name evidence="3" type="ORF">KQI42_13645</name>
</gene>
<comment type="caution">
    <text evidence="3">The sequence shown here is derived from an EMBL/GenBank/DDBJ whole genome shotgun (WGS) entry which is preliminary data.</text>
</comment>
<accession>A0ABS6E841</accession>
<evidence type="ECO:0000259" key="2">
    <source>
        <dbReference type="Pfam" id="PF13649"/>
    </source>
</evidence>
<keyword evidence="4" id="KW-1185">Reference proteome</keyword>
<dbReference type="EMBL" id="JAHLPM010000011">
    <property type="protein sequence ID" value="MBU5439066.1"/>
    <property type="molecule type" value="Genomic_DNA"/>
</dbReference>
<keyword evidence="3" id="KW-0489">Methyltransferase</keyword>
<dbReference type="PANTHER" id="PTHR43861">
    <property type="entry name" value="TRANS-ACONITATE 2-METHYLTRANSFERASE-RELATED"/>
    <property type="match status" value="1"/>
</dbReference>
<dbReference type="InterPro" id="IPR041698">
    <property type="entry name" value="Methyltransf_25"/>
</dbReference>
<dbReference type="CDD" id="cd02440">
    <property type="entry name" value="AdoMet_MTases"/>
    <property type="match status" value="1"/>
</dbReference>
<feature type="domain" description="Methyltransferase" evidence="2">
    <location>
        <begin position="41"/>
        <end position="135"/>
    </location>
</feature>
<evidence type="ECO:0000313" key="4">
    <source>
        <dbReference type="Proteomes" id="UP000749471"/>
    </source>
</evidence>
<proteinExistence type="predicted"/>
<evidence type="ECO:0000313" key="3">
    <source>
        <dbReference type="EMBL" id="MBU5439066.1"/>
    </source>
</evidence>
<dbReference type="RefSeq" id="WP_216520717.1">
    <property type="nucleotide sequence ID" value="NZ_JAHLPM010000011.1"/>
</dbReference>
<reference evidence="3 4" key="1">
    <citation type="submission" date="2021-06" db="EMBL/GenBank/DDBJ databases">
        <authorList>
            <person name="Sun Q."/>
            <person name="Li D."/>
        </authorList>
    </citation>
    <scope>NUCLEOTIDE SEQUENCE [LARGE SCALE GENOMIC DNA]</scope>
    <source>
        <strain evidence="3 4">MSJ-40</strain>
    </source>
</reference>
<sequence>MDIYNKFATLYDELMTDFDYENWFIYIKKILEKFNKNPHKVLEMACGTGNLSYYLAKEGYQLTCFDFSSDMLTIAYDKLYKFKNLKLLNQNMINFKINNVFDCIISICDSINYITDEKDLLDTFINVRNHLEEGGIFIFDINSYYKLKYIIGNNTFVEDREDVFYTWQNYFDEENNICEFYLTFFMNEDGENYIRFDEEHKERAYEINEVVELLTQAGFREIDFFEGFSFKKPYSKSERINFIAIK</sequence>
<name>A0ABS6E841_9FIRM</name>
<protein>
    <submittedName>
        <fullName evidence="3">Class I SAM-dependent methyltransferase</fullName>
    </submittedName>
</protein>
<dbReference type="GO" id="GO:0008168">
    <property type="term" value="F:methyltransferase activity"/>
    <property type="evidence" value="ECO:0007669"/>
    <property type="project" value="UniProtKB-KW"/>
</dbReference>